<accession>A0A1L7N718</accession>
<reference evidence="2 4" key="2">
    <citation type="submission" date="2019-12" db="EMBL/GenBank/DDBJ databases">
        <authorList>
            <person name="Woiski C."/>
        </authorList>
    </citation>
    <scope>NUCLEOTIDE SEQUENCE [LARGE SCALE GENOMIC DNA]</scope>
    <source>
        <strain evidence="2 4">BOE100</strain>
    </source>
</reference>
<gene>
    <name evidence="2" type="ORF">GN299_28895</name>
    <name evidence="1" type="ORF">KF715C_ch7040</name>
</gene>
<name>A0A1L7N718_PSEPU</name>
<dbReference type="NCBIfam" id="TIGR02532">
    <property type="entry name" value="IV_pilin_GFxxxE"/>
    <property type="match status" value="1"/>
</dbReference>
<evidence type="ECO:0000313" key="2">
    <source>
        <dbReference type="EMBL" id="KAF0251399.1"/>
    </source>
</evidence>
<evidence type="ECO:0000313" key="3">
    <source>
        <dbReference type="Proteomes" id="UP000218731"/>
    </source>
</evidence>
<dbReference type="RefSeq" id="WP_059396014.1">
    <property type="nucleotide sequence ID" value="NZ_AP015029.1"/>
</dbReference>
<dbReference type="EMBL" id="WOWR01000061">
    <property type="protein sequence ID" value="KAF0251399.1"/>
    <property type="molecule type" value="Genomic_DNA"/>
</dbReference>
<proteinExistence type="predicted"/>
<sequence length="215" mass="23959">MKARQSGFGLLEVVMALAIGLMLLAAASQLFASAHQTWRLQSTAVRMQDEARQALLRMAQDIRMAGMFGCLRLRPDDFKSSTAQQAFARPLEVAPSKLSLVVAELPGQAGAPDWFLQTDCLEKVSVEDGQSASKPHPLAYPVSKYVYQLNGDTLSFRRRTSFQPLVENVREVHFERVQTPRGERVDIALTLYEPTLKLEQRHELSVALRNPVPGP</sequence>
<dbReference type="Pfam" id="PF07963">
    <property type="entry name" value="N_methyl"/>
    <property type="match status" value="1"/>
</dbReference>
<organism evidence="1 3">
    <name type="scientific">Pseudomonas putida</name>
    <name type="common">Arthrobacter siderocapsulatus</name>
    <dbReference type="NCBI Taxonomy" id="303"/>
    <lineage>
        <taxon>Bacteria</taxon>
        <taxon>Pseudomonadati</taxon>
        <taxon>Pseudomonadota</taxon>
        <taxon>Gammaproteobacteria</taxon>
        <taxon>Pseudomonadales</taxon>
        <taxon>Pseudomonadaceae</taxon>
        <taxon>Pseudomonas</taxon>
    </lineage>
</organism>
<evidence type="ECO:0000313" key="4">
    <source>
        <dbReference type="Proteomes" id="UP000442695"/>
    </source>
</evidence>
<dbReference type="InterPro" id="IPR012902">
    <property type="entry name" value="N_methyl_site"/>
</dbReference>
<dbReference type="EMBL" id="AP015029">
    <property type="protein sequence ID" value="BAW21277.1"/>
    <property type="molecule type" value="Genomic_DNA"/>
</dbReference>
<evidence type="ECO:0000313" key="1">
    <source>
        <dbReference type="EMBL" id="BAW21277.1"/>
    </source>
</evidence>
<dbReference type="Proteomes" id="UP000442695">
    <property type="component" value="Unassembled WGS sequence"/>
</dbReference>
<protein>
    <submittedName>
        <fullName evidence="2">Prepilin-type N-terminal cleavage/methylation domain-containing protein</fullName>
    </submittedName>
</protein>
<reference evidence="1 3" key="1">
    <citation type="submission" date="2015-11" db="EMBL/GenBank/DDBJ databases">
        <title>Complete genome sequencing of a biphenyl-degrading bacterium, Pseudomonas putida KF715 (=NBRC110667).</title>
        <authorList>
            <person name="Suenaga H."/>
            <person name="Fujihara N."/>
            <person name="Watanabe T."/>
            <person name="Hirose J."/>
            <person name="Kimura N."/>
            <person name="Yamazoe A."/>
            <person name="Hosoyama A."/>
            <person name="Shimodaira J."/>
            <person name="Furukawa K."/>
        </authorList>
    </citation>
    <scope>NUCLEOTIDE SEQUENCE [LARGE SCALE GENOMIC DNA]</scope>
    <source>
        <strain evidence="1 3">KF715</strain>
    </source>
</reference>
<dbReference type="Proteomes" id="UP000218731">
    <property type="component" value="Chromosome 1"/>
</dbReference>
<dbReference type="AlphaFoldDB" id="A0A1L7N718"/>